<dbReference type="Proteomes" id="UP000190256">
    <property type="component" value="Unassembled WGS sequence"/>
</dbReference>
<feature type="binding site" evidence="13">
    <location>
        <begin position="231"/>
        <end position="238"/>
    </location>
    <ligand>
        <name>ATP</name>
        <dbReference type="ChEBI" id="CHEBI:30616"/>
    </ligand>
</feature>
<dbReference type="NCBIfam" id="NF003220">
    <property type="entry name" value="PRK04192.1"/>
    <property type="match status" value="1"/>
</dbReference>
<evidence type="ECO:0000256" key="2">
    <source>
        <dbReference type="ARBA" id="ARBA00012473"/>
    </source>
</evidence>
<protein>
    <recommendedName>
        <fullName evidence="3 13">V-type ATP synthase alpha chain</fullName>
        <ecNumber evidence="2 13">7.1.2.2</ecNumber>
    </recommendedName>
    <alternativeName>
        <fullName evidence="11 13">V-ATPase subunit A</fullName>
    </alternativeName>
</protein>
<evidence type="ECO:0000256" key="10">
    <source>
        <dbReference type="ARBA" id="ARBA00023310"/>
    </source>
</evidence>
<dbReference type="CDD" id="cd18111">
    <property type="entry name" value="ATP-synt_V_A-type_alpha_C"/>
    <property type="match status" value="1"/>
</dbReference>
<dbReference type="PANTHER" id="PTHR43607:SF1">
    <property type="entry name" value="H(+)-TRANSPORTING TWO-SECTOR ATPASE"/>
    <property type="match status" value="1"/>
</dbReference>
<dbReference type="Gene3D" id="2.40.30.20">
    <property type="match status" value="1"/>
</dbReference>
<dbReference type="InterPro" id="IPR020003">
    <property type="entry name" value="ATPase_a/bsu_AS"/>
</dbReference>
<evidence type="ECO:0000256" key="13">
    <source>
        <dbReference type="HAMAP-Rule" id="MF_00309"/>
    </source>
</evidence>
<feature type="domain" description="ATP synthase A/B type C-terminal" evidence="17">
    <location>
        <begin position="442"/>
        <end position="543"/>
    </location>
</feature>
<keyword evidence="4 13" id="KW-0813">Transport</keyword>
<dbReference type="SUPFAM" id="SSF52540">
    <property type="entry name" value="P-loop containing nucleoside triphosphate hydrolases"/>
    <property type="match status" value="1"/>
</dbReference>
<dbReference type="EC" id="7.1.2.2" evidence="2 13"/>
<gene>
    <name evidence="13" type="primary">atpA</name>
    <name evidence="18" type="ORF">BS638_01115</name>
</gene>
<dbReference type="Gene3D" id="2.40.50.100">
    <property type="match status" value="1"/>
</dbReference>
<evidence type="ECO:0000256" key="3">
    <source>
        <dbReference type="ARBA" id="ARBA00018003"/>
    </source>
</evidence>
<evidence type="ECO:0000256" key="5">
    <source>
        <dbReference type="ARBA" id="ARBA00022741"/>
    </source>
</evidence>
<dbReference type="Gene3D" id="1.10.1140.10">
    <property type="entry name" value="Bovine Mitochondrial F1-atpase, Atp Synthase Beta Chain, Chain D, domain 3"/>
    <property type="match status" value="1"/>
</dbReference>
<comment type="function">
    <text evidence="12 13">Produces ATP from ADP in the presence of a proton gradient across the membrane. The V-type alpha chain is a catalytic subunit.</text>
</comment>
<evidence type="ECO:0000259" key="16">
    <source>
        <dbReference type="Pfam" id="PF16886"/>
    </source>
</evidence>
<dbReference type="InterPro" id="IPR036121">
    <property type="entry name" value="ATPase_F1/V1/A1_a/bsu_N_sf"/>
</dbReference>
<dbReference type="InterPro" id="IPR022878">
    <property type="entry name" value="V-ATPase_asu"/>
</dbReference>
<evidence type="ECO:0000313" key="18">
    <source>
        <dbReference type="EMBL" id="OOO69804.1"/>
    </source>
</evidence>
<dbReference type="InterPro" id="IPR027417">
    <property type="entry name" value="P-loop_NTPase"/>
</dbReference>
<evidence type="ECO:0000256" key="8">
    <source>
        <dbReference type="ARBA" id="ARBA00022967"/>
    </source>
</evidence>
<accession>A0A1S9IHK9</accession>
<keyword evidence="10 13" id="KW-0066">ATP synthesis</keyword>
<dbReference type="Pfam" id="PF16886">
    <property type="entry name" value="ATP-synt_ab_Xtn"/>
    <property type="match status" value="1"/>
</dbReference>
<dbReference type="FunFam" id="2.40.30.20:FF:000002">
    <property type="entry name" value="V-type proton ATPase catalytic subunit A"/>
    <property type="match status" value="1"/>
</dbReference>
<dbReference type="FunFam" id="1.10.1140.10:FF:000002">
    <property type="entry name" value="V-type proton ATPase catalytic subunit A"/>
    <property type="match status" value="1"/>
</dbReference>
<dbReference type="InterPro" id="IPR004100">
    <property type="entry name" value="ATPase_F1/V1/A1_a/bsu_N"/>
</dbReference>
<dbReference type="STRING" id="1962263.BS637_00565"/>
<dbReference type="InterPro" id="IPR055190">
    <property type="entry name" value="ATP-synt_VA_C"/>
</dbReference>
<evidence type="ECO:0000256" key="11">
    <source>
        <dbReference type="ARBA" id="ARBA00031719"/>
    </source>
</evidence>
<dbReference type="InterPro" id="IPR000194">
    <property type="entry name" value="ATPase_F1/V1/A1_a/bsu_nucl-bd"/>
</dbReference>
<proteinExistence type="inferred from homology"/>
<keyword evidence="9 13" id="KW-0406">Ion transport</keyword>
<dbReference type="InterPro" id="IPR023366">
    <property type="entry name" value="ATP_synth_asu-like_sf"/>
</dbReference>
<evidence type="ECO:0000256" key="7">
    <source>
        <dbReference type="ARBA" id="ARBA00022840"/>
    </source>
</evidence>
<feature type="domain" description="ATPsynthase alpha/beta subunit barrel-sandwich" evidence="16">
    <location>
        <begin position="108"/>
        <end position="193"/>
    </location>
</feature>
<evidence type="ECO:0000256" key="6">
    <source>
        <dbReference type="ARBA" id="ARBA00022781"/>
    </source>
</evidence>
<dbReference type="HAMAP" id="MF_00309">
    <property type="entry name" value="ATP_synth_A_arch"/>
    <property type="match status" value="1"/>
</dbReference>
<keyword evidence="7 13" id="KW-0067">ATP-binding</keyword>
<dbReference type="GO" id="GO:0005524">
    <property type="term" value="F:ATP binding"/>
    <property type="evidence" value="ECO:0007669"/>
    <property type="project" value="UniProtKB-UniRule"/>
</dbReference>
<evidence type="ECO:0000259" key="17">
    <source>
        <dbReference type="Pfam" id="PF22919"/>
    </source>
</evidence>
<feature type="domain" description="ATPase F1/V1/A1 complex alpha/beta subunit nucleotide-binding" evidence="14">
    <location>
        <begin position="211"/>
        <end position="434"/>
    </location>
</feature>
<keyword evidence="6 13" id="KW-0375">Hydrogen ion transport</keyword>
<dbReference type="RefSeq" id="WP_167369727.1">
    <property type="nucleotide sequence ID" value="NZ_MRAE01000002.1"/>
</dbReference>
<evidence type="ECO:0000259" key="14">
    <source>
        <dbReference type="Pfam" id="PF00006"/>
    </source>
</evidence>
<dbReference type="GO" id="GO:0046961">
    <property type="term" value="F:proton-transporting ATPase activity, rotational mechanism"/>
    <property type="evidence" value="ECO:0007669"/>
    <property type="project" value="InterPro"/>
</dbReference>
<evidence type="ECO:0000256" key="9">
    <source>
        <dbReference type="ARBA" id="ARBA00023065"/>
    </source>
</evidence>
<dbReference type="Pfam" id="PF02874">
    <property type="entry name" value="ATP-synt_ab_N"/>
    <property type="match status" value="1"/>
</dbReference>
<comment type="catalytic activity">
    <reaction evidence="13">
        <text>ATP + H2O + 4 H(+)(in) = ADP + phosphate + 5 H(+)(out)</text>
        <dbReference type="Rhea" id="RHEA:57720"/>
        <dbReference type="ChEBI" id="CHEBI:15377"/>
        <dbReference type="ChEBI" id="CHEBI:15378"/>
        <dbReference type="ChEBI" id="CHEBI:30616"/>
        <dbReference type="ChEBI" id="CHEBI:43474"/>
        <dbReference type="ChEBI" id="CHEBI:456216"/>
        <dbReference type="EC" id="7.1.2.2"/>
    </reaction>
</comment>
<dbReference type="GO" id="GO:0046933">
    <property type="term" value="F:proton-transporting ATP synthase activity, rotational mechanism"/>
    <property type="evidence" value="ECO:0007669"/>
    <property type="project" value="UniProtKB-UniRule"/>
</dbReference>
<dbReference type="GO" id="GO:0042777">
    <property type="term" value="P:proton motive force-driven plasma membrane ATP synthesis"/>
    <property type="evidence" value="ECO:0007669"/>
    <property type="project" value="UniProtKB-UniRule"/>
</dbReference>
<dbReference type="CDD" id="cd01134">
    <property type="entry name" value="V_A-ATPase_A"/>
    <property type="match status" value="1"/>
</dbReference>
<dbReference type="AlphaFoldDB" id="A0A1S9IHK9"/>
<dbReference type="FunFam" id="3.40.50.300:FF:000675">
    <property type="entry name" value="V-type ATP synthase alpha chain"/>
    <property type="match status" value="1"/>
</dbReference>
<comment type="caution">
    <text evidence="18">The sequence shown here is derived from an EMBL/GenBank/DDBJ whole genome shotgun (WGS) entry which is preliminary data.</text>
</comment>
<dbReference type="InterPro" id="IPR024034">
    <property type="entry name" value="ATPase_F1/V1_b/a_C"/>
</dbReference>
<dbReference type="Pfam" id="PF22919">
    <property type="entry name" value="ATP-synt_VA_C"/>
    <property type="match status" value="1"/>
</dbReference>
<comment type="similarity">
    <text evidence="1 13">Belongs to the ATPase alpha/beta chains family.</text>
</comment>
<dbReference type="FunFam" id="2.40.50.100:FF:000008">
    <property type="entry name" value="V-type proton ATPase catalytic subunit A"/>
    <property type="match status" value="1"/>
</dbReference>
<dbReference type="Pfam" id="PF00006">
    <property type="entry name" value="ATP-synt_ab"/>
    <property type="match status" value="1"/>
</dbReference>
<dbReference type="CDD" id="cd18119">
    <property type="entry name" value="ATP-synt_V_A-type_alpha_N"/>
    <property type="match status" value="1"/>
</dbReference>
<dbReference type="PANTHER" id="PTHR43607">
    <property type="entry name" value="V-TYPE PROTON ATPASE CATALYTIC SUBUNIT A"/>
    <property type="match status" value="1"/>
</dbReference>
<dbReference type="SUPFAM" id="SSF47917">
    <property type="entry name" value="C-terminal domain of alpha and beta subunits of F1 ATP synthase"/>
    <property type="match status" value="1"/>
</dbReference>
<keyword evidence="5 13" id="KW-0547">Nucleotide-binding</keyword>
<dbReference type="Gene3D" id="3.40.50.300">
    <property type="entry name" value="P-loop containing nucleotide triphosphate hydrolases"/>
    <property type="match status" value="1"/>
</dbReference>
<feature type="domain" description="ATPase F1/V1/A1 complex alpha/beta subunit N-terminal" evidence="15">
    <location>
        <begin position="6"/>
        <end position="68"/>
    </location>
</feature>
<dbReference type="InterPro" id="IPR031686">
    <property type="entry name" value="ATP-synth_a_Xtn"/>
</dbReference>
<dbReference type="GO" id="GO:0045259">
    <property type="term" value="C:proton-transporting ATP synthase complex"/>
    <property type="evidence" value="ECO:0007669"/>
    <property type="project" value="UniProtKB-ARBA"/>
</dbReference>
<evidence type="ECO:0000259" key="15">
    <source>
        <dbReference type="Pfam" id="PF02874"/>
    </source>
</evidence>
<organism evidence="18 19">
    <name type="scientific">Clostridium tepidum</name>
    <dbReference type="NCBI Taxonomy" id="1962263"/>
    <lineage>
        <taxon>Bacteria</taxon>
        <taxon>Bacillati</taxon>
        <taxon>Bacillota</taxon>
        <taxon>Clostridia</taxon>
        <taxon>Eubacteriales</taxon>
        <taxon>Clostridiaceae</taxon>
        <taxon>Clostridium</taxon>
    </lineage>
</organism>
<reference evidence="18 19" key="1">
    <citation type="submission" date="2016-12" db="EMBL/GenBank/DDBJ databases">
        <title>Clostridium tepidum sp. nov., a close relative of Clostridium sporogenes and Clostridium botulinum Group I.</title>
        <authorList>
            <person name="Dobritsa A.P."/>
            <person name="Kutumbaka K.K."/>
            <person name="Werner K."/>
            <person name="Wiedmann M."/>
            <person name="Asmus A."/>
            <person name="Samadpour M."/>
        </authorList>
    </citation>
    <scope>NUCLEOTIDE SEQUENCE [LARGE SCALE GENOMIC DNA]</scope>
    <source>
        <strain evidence="18 19">IEH 97212</strain>
    </source>
</reference>
<dbReference type="PROSITE" id="PS00152">
    <property type="entry name" value="ATPASE_ALPHA_BETA"/>
    <property type="match status" value="1"/>
</dbReference>
<evidence type="ECO:0000313" key="19">
    <source>
        <dbReference type="Proteomes" id="UP000190256"/>
    </source>
</evidence>
<evidence type="ECO:0000256" key="4">
    <source>
        <dbReference type="ARBA" id="ARBA00022448"/>
    </source>
</evidence>
<keyword evidence="8 13" id="KW-1278">Translocase</keyword>
<sequence length="590" mass="65673">MKTGRVLKISGPLVVAEGMEEANIYDVVRVGEKRLIGEIIEMREDRASIQVYEETAGLAPGDPVITTGEPLSVELGPGLIEAMFDGIQRPLNAIKAKAGDFITRGVEVHSLDREKKWHFTPIKKVGDTVEAGDVIGIVQETFIVEHKIMVPYGIKGTIETIEEGDFTVVDTIAKVKDGNKVSELMMMQKWPVRRGRPYGRKLNPVEPMITGQRVIDTFFPVTKGGTACVPGPFGSGKTVVQHQLAKWADAQIVVYIGCGERGNEMTDVLNEFPELKDPKTGEPLMKRTVLIANTSNMPVAAREASIYTGITIGEYFRDMGYSVALMADSTSRWAEALREMSGRLEEMPGDEGYPAYLGSRAADFYERAGKVLSLGSEQREGALTVIGAVSPPGGDLSEPVTQATLRIVKVFWGLDSQLAYRRHFPAINWLNSYSLYLDKISPWMDDNVASDWTELRTRAMSLLQEEANLEEIVRLVGIDALSEKDRLKLEVAKSLREDYLQQNAFHEVDTYASLRKQYKMLKLVLFFYDEAQRALNASVYLKELLDLEVRDKIARAKYVSEENIENIDGIFDELTGIIDELISKGGIMDA</sequence>
<name>A0A1S9IHK9_9CLOT</name>
<evidence type="ECO:0000256" key="1">
    <source>
        <dbReference type="ARBA" id="ARBA00008936"/>
    </source>
</evidence>
<evidence type="ECO:0000256" key="12">
    <source>
        <dbReference type="ARBA" id="ARBA00054855"/>
    </source>
</evidence>
<dbReference type="EMBL" id="MRAE01000002">
    <property type="protein sequence ID" value="OOO69804.1"/>
    <property type="molecule type" value="Genomic_DNA"/>
</dbReference>
<dbReference type="SUPFAM" id="SSF50615">
    <property type="entry name" value="N-terminal domain of alpha and beta subunits of F1 ATP synthase"/>
    <property type="match status" value="1"/>
</dbReference>